<dbReference type="PANTHER" id="PTHR37308">
    <property type="entry name" value="INTEGRAL MEMBRANE PROTEIN"/>
    <property type="match status" value="1"/>
</dbReference>
<dbReference type="InterPro" id="IPR007163">
    <property type="entry name" value="VCA0040-like"/>
</dbReference>
<organism evidence="2 3">
    <name type="scientific">Anaerostipes butyraticus</name>
    <dbReference type="NCBI Taxonomy" id="645466"/>
    <lineage>
        <taxon>Bacteria</taxon>
        <taxon>Bacillati</taxon>
        <taxon>Bacillota</taxon>
        <taxon>Clostridia</taxon>
        <taxon>Lachnospirales</taxon>
        <taxon>Lachnospiraceae</taxon>
        <taxon>Anaerostipes</taxon>
    </lineage>
</organism>
<dbReference type="RefSeq" id="WP_201311310.1">
    <property type="nucleotide sequence ID" value="NZ_BLYI01000043.1"/>
</dbReference>
<feature type="transmembrane region" description="Helical" evidence="1">
    <location>
        <begin position="233"/>
        <end position="254"/>
    </location>
</feature>
<dbReference type="EMBL" id="BLYI01000043">
    <property type="protein sequence ID" value="GFO85610.1"/>
    <property type="molecule type" value="Genomic_DNA"/>
</dbReference>
<feature type="transmembrane region" description="Helical" evidence="1">
    <location>
        <begin position="174"/>
        <end position="193"/>
    </location>
</feature>
<dbReference type="AlphaFoldDB" id="A0A916QAD4"/>
<feature type="transmembrane region" description="Helical" evidence="1">
    <location>
        <begin position="83"/>
        <end position="102"/>
    </location>
</feature>
<feature type="transmembrane region" description="Helical" evidence="1">
    <location>
        <begin position="266"/>
        <end position="284"/>
    </location>
</feature>
<evidence type="ECO:0000313" key="2">
    <source>
        <dbReference type="EMBL" id="GFO85610.1"/>
    </source>
</evidence>
<comment type="caution">
    <text evidence="2">The sequence shown here is derived from an EMBL/GenBank/DDBJ whole genome shotgun (WGS) entry which is preliminary data.</text>
</comment>
<feature type="transmembrane region" description="Helical" evidence="1">
    <location>
        <begin position="114"/>
        <end position="134"/>
    </location>
</feature>
<reference evidence="2" key="1">
    <citation type="submission" date="2020-06" db="EMBL/GenBank/DDBJ databases">
        <title>Characterization of fructooligosaccharide metabolism and fructooligosaccharide-degrading enzymes in human commensal butyrate producers.</title>
        <authorList>
            <person name="Tanno H."/>
            <person name="Fujii T."/>
            <person name="Hirano K."/>
            <person name="Maeno S."/>
            <person name="Tonozuka T."/>
            <person name="Sakamoto M."/>
            <person name="Ohkuma M."/>
            <person name="Tochio T."/>
            <person name="Endo A."/>
        </authorList>
    </citation>
    <scope>NUCLEOTIDE SEQUENCE</scope>
    <source>
        <strain evidence="2">JCM 17466</strain>
    </source>
</reference>
<accession>A0A916QAD4</accession>
<feature type="transmembrane region" description="Helical" evidence="1">
    <location>
        <begin position="55"/>
        <end position="77"/>
    </location>
</feature>
<proteinExistence type="predicted"/>
<keyword evidence="3" id="KW-1185">Reference proteome</keyword>
<keyword evidence="1" id="KW-1133">Transmembrane helix</keyword>
<name>A0A916QAD4_9FIRM</name>
<keyword evidence="1" id="KW-0472">Membrane</keyword>
<sequence>MLNFVRGFCMALADSVPGVSGGTVAFLLGFYDKFITSLDHFISGNKQQRIEAIKFLLRIGIGWIVGMAAAVSVLASIFDERIYEISSVFLGLIIFAIPLIWKEEKDSLKGKYQNIPWAVLGVVIVAAITYFNPVSGKGVSISVEHLTVPLAVYIFAVAMIAISAMVLPGISGSTMLLVFGLYVPIISALKETMTLNFSYLPVIVIFAFGILAGIAVVIKTIKNALEKHRSQMIYFIVGMMIGSLYAIIMGPTTLENTKPAMTIDTFHPVFFLIGIVIIFALERIKAVSEK</sequence>
<keyword evidence="1" id="KW-0812">Transmembrane</keyword>
<evidence type="ECO:0000256" key="1">
    <source>
        <dbReference type="SAM" id="Phobius"/>
    </source>
</evidence>
<protein>
    <submittedName>
        <fullName evidence="2">DUF368 domain-containing protein</fullName>
    </submittedName>
</protein>
<evidence type="ECO:0000313" key="3">
    <source>
        <dbReference type="Proteomes" id="UP000613208"/>
    </source>
</evidence>
<feature type="transmembrane region" description="Helical" evidence="1">
    <location>
        <begin position="199"/>
        <end position="221"/>
    </location>
</feature>
<feature type="transmembrane region" description="Helical" evidence="1">
    <location>
        <begin position="146"/>
        <end position="167"/>
    </location>
</feature>
<gene>
    <name evidence="2" type="ORF">ANBU17_19570</name>
</gene>
<dbReference type="Pfam" id="PF04018">
    <property type="entry name" value="VCA0040-like"/>
    <property type="match status" value="1"/>
</dbReference>
<dbReference type="Proteomes" id="UP000613208">
    <property type="component" value="Unassembled WGS sequence"/>
</dbReference>
<dbReference type="PANTHER" id="PTHR37308:SF1">
    <property type="entry name" value="POLYPRENYL-PHOSPHATE TRANSPORTER"/>
    <property type="match status" value="1"/>
</dbReference>